<reference evidence="2" key="1">
    <citation type="journal article" date="2021" name="Proc. Natl. Acad. Sci. U.S.A.">
        <title>A Catalog of Tens of Thousands of Viruses from Human Metagenomes Reveals Hidden Associations with Chronic Diseases.</title>
        <authorList>
            <person name="Tisza M.J."/>
            <person name="Buck C.B."/>
        </authorList>
    </citation>
    <scope>NUCLEOTIDE SEQUENCE</scope>
    <source>
        <strain evidence="2">Ctbxa26</strain>
    </source>
</reference>
<accession>A0A8S5VEP0</accession>
<dbReference type="Gene3D" id="1.10.260.40">
    <property type="entry name" value="lambda repressor-like DNA-binding domains"/>
    <property type="match status" value="1"/>
</dbReference>
<dbReference type="CDD" id="cd00093">
    <property type="entry name" value="HTH_XRE"/>
    <property type="match status" value="1"/>
</dbReference>
<dbReference type="Pfam" id="PF01381">
    <property type="entry name" value="HTH_3"/>
    <property type="match status" value="1"/>
</dbReference>
<protein>
    <submittedName>
        <fullName evidence="2">Helix-turn-helix domain protein</fullName>
    </submittedName>
</protein>
<dbReference type="InterPro" id="IPR010982">
    <property type="entry name" value="Lambda_DNA-bd_dom_sf"/>
</dbReference>
<name>A0A8S5VEP0_9CAUD</name>
<dbReference type="SUPFAM" id="SSF47413">
    <property type="entry name" value="lambda repressor-like DNA-binding domains"/>
    <property type="match status" value="1"/>
</dbReference>
<dbReference type="GO" id="GO:0003677">
    <property type="term" value="F:DNA binding"/>
    <property type="evidence" value="ECO:0007669"/>
    <property type="project" value="InterPro"/>
</dbReference>
<evidence type="ECO:0000259" key="1">
    <source>
        <dbReference type="PROSITE" id="PS50943"/>
    </source>
</evidence>
<dbReference type="EMBL" id="BK016254">
    <property type="protein sequence ID" value="DAG05241.1"/>
    <property type="molecule type" value="Genomic_DNA"/>
</dbReference>
<proteinExistence type="predicted"/>
<dbReference type="PROSITE" id="PS50943">
    <property type="entry name" value="HTH_CROC1"/>
    <property type="match status" value="1"/>
</dbReference>
<organism evidence="2">
    <name type="scientific">Siphoviridae sp. ctbxa26</name>
    <dbReference type="NCBI Taxonomy" id="2825568"/>
    <lineage>
        <taxon>Viruses</taxon>
        <taxon>Duplodnaviria</taxon>
        <taxon>Heunggongvirae</taxon>
        <taxon>Uroviricota</taxon>
        <taxon>Caudoviricetes</taxon>
    </lineage>
</organism>
<dbReference type="InterPro" id="IPR001387">
    <property type="entry name" value="Cro/C1-type_HTH"/>
</dbReference>
<sequence length="104" mass="12155">MNITQERIKEAIKNSGLSYRELAEKIGISSTSIYRYVQKSVDKIPLFVIEKIANVTNTDVKWLMGWDEKPESHIKQELHDYIDTIDDEKLEKAFIILKTLNEEL</sequence>
<feature type="domain" description="HTH cro/C1-type" evidence="1">
    <location>
        <begin position="8"/>
        <end position="63"/>
    </location>
</feature>
<evidence type="ECO:0000313" key="2">
    <source>
        <dbReference type="EMBL" id="DAG05241.1"/>
    </source>
</evidence>
<dbReference type="SMART" id="SM00530">
    <property type="entry name" value="HTH_XRE"/>
    <property type="match status" value="1"/>
</dbReference>